<dbReference type="PANTHER" id="PTHR36575">
    <property type="entry name" value="BINDING PROTEIN, PUTATIVE (AFU_ORTHOLOGUE AFUA_1G14430)-RELATED"/>
    <property type="match status" value="1"/>
</dbReference>
<evidence type="ECO:0000256" key="3">
    <source>
        <dbReference type="SAM" id="SignalP"/>
    </source>
</evidence>
<keyword evidence="2" id="KW-0186">Copper</keyword>
<proteinExistence type="predicted"/>
<dbReference type="EMBL" id="JANKHO010001489">
    <property type="protein sequence ID" value="KAJ3501104.1"/>
    <property type="molecule type" value="Genomic_DNA"/>
</dbReference>
<dbReference type="PANTHER" id="PTHR36575:SF2">
    <property type="entry name" value="CHITIN-BINDING TYPE-4 DOMAIN-CONTAINING PROTEIN-RELATED"/>
    <property type="match status" value="1"/>
</dbReference>
<dbReference type="InterPro" id="IPR052282">
    <property type="entry name" value="Starch-active_LPMO"/>
</dbReference>
<comment type="cofactor">
    <cofactor evidence="1">
        <name>Cu(2+)</name>
        <dbReference type="ChEBI" id="CHEBI:29036"/>
    </cofactor>
</comment>
<keyword evidence="5" id="KW-1185">Reference proteome</keyword>
<dbReference type="AlphaFoldDB" id="A0A9W8MRS5"/>
<dbReference type="OrthoDB" id="120613at2759"/>
<sequence>MILLPVITLSSLLCVAFGHAVVTRPPPRAVSRGCPITPLRITASILLDRANVAKVHEDPLTHDFPARSDQLRVPRVAQGYMPSFPPVGPLQQPQSPECLSVLSASLARSGRLDNTAPIEYATPRIDSGYNATACPISFCRGLNFEDNRNNVQRFTAGQTIPFQVSIRVRHNGFANVSVVRSNFTRSGNPVMREPHRIH</sequence>
<evidence type="ECO:0000256" key="1">
    <source>
        <dbReference type="ARBA" id="ARBA00001973"/>
    </source>
</evidence>
<dbReference type="Proteomes" id="UP001148786">
    <property type="component" value="Unassembled WGS sequence"/>
</dbReference>
<reference evidence="4" key="1">
    <citation type="submission" date="2022-07" db="EMBL/GenBank/DDBJ databases">
        <title>Genome Sequence of Agrocybe chaxingu.</title>
        <authorList>
            <person name="Buettner E."/>
        </authorList>
    </citation>
    <scope>NUCLEOTIDE SEQUENCE</scope>
    <source>
        <strain evidence="4">MP-N11</strain>
    </source>
</reference>
<keyword evidence="3" id="KW-0732">Signal</keyword>
<feature type="chain" id="PRO_5040975117" evidence="3">
    <location>
        <begin position="19"/>
        <end position="198"/>
    </location>
</feature>
<name>A0A9W8MRS5_9AGAR</name>
<accession>A0A9W8MRS5</accession>
<evidence type="ECO:0000313" key="4">
    <source>
        <dbReference type="EMBL" id="KAJ3501104.1"/>
    </source>
</evidence>
<gene>
    <name evidence="4" type="ORF">NLJ89_g9491</name>
</gene>
<protein>
    <submittedName>
        <fullName evidence="4">Uncharacterized protein</fullName>
    </submittedName>
</protein>
<feature type="signal peptide" evidence="3">
    <location>
        <begin position="1"/>
        <end position="18"/>
    </location>
</feature>
<evidence type="ECO:0000256" key="2">
    <source>
        <dbReference type="ARBA" id="ARBA00023008"/>
    </source>
</evidence>
<evidence type="ECO:0000313" key="5">
    <source>
        <dbReference type="Proteomes" id="UP001148786"/>
    </source>
</evidence>
<comment type="caution">
    <text evidence="4">The sequence shown here is derived from an EMBL/GenBank/DDBJ whole genome shotgun (WGS) entry which is preliminary data.</text>
</comment>
<organism evidence="4 5">
    <name type="scientific">Agrocybe chaxingu</name>
    <dbReference type="NCBI Taxonomy" id="84603"/>
    <lineage>
        <taxon>Eukaryota</taxon>
        <taxon>Fungi</taxon>
        <taxon>Dikarya</taxon>
        <taxon>Basidiomycota</taxon>
        <taxon>Agaricomycotina</taxon>
        <taxon>Agaricomycetes</taxon>
        <taxon>Agaricomycetidae</taxon>
        <taxon>Agaricales</taxon>
        <taxon>Agaricineae</taxon>
        <taxon>Strophariaceae</taxon>
        <taxon>Agrocybe</taxon>
    </lineage>
</organism>